<feature type="compositionally biased region" description="Polar residues" evidence="1">
    <location>
        <begin position="220"/>
        <end position="234"/>
    </location>
</feature>
<evidence type="ECO:0000313" key="3">
    <source>
        <dbReference type="EMBL" id="VYU51485.1"/>
    </source>
</evidence>
<keyword evidence="2" id="KW-0812">Transmembrane</keyword>
<name>A0A6N3FHE8_CLOSY</name>
<feature type="transmembrane region" description="Helical" evidence="2">
    <location>
        <begin position="12"/>
        <end position="29"/>
    </location>
</feature>
<dbReference type="PROSITE" id="PS51257">
    <property type="entry name" value="PROKAR_LIPOPROTEIN"/>
    <property type="match status" value="1"/>
</dbReference>
<keyword evidence="2" id="KW-1133">Transmembrane helix</keyword>
<reference evidence="3" key="1">
    <citation type="submission" date="2019-11" db="EMBL/GenBank/DDBJ databases">
        <authorList>
            <person name="Feng L."/>
        </authorList>
    </citation>
    <scope>NUCLEOTIDE SEQUENCE</scope>
    <source>
        <strain evidence="3">CsymbiosumLFYP84</strain>
    </source>
</reference>
<gene>
    <name evidence="3" type="ORF">CSLFYP84_02531</name>
</gene>
<protein>
    <recommendedName>
        <fullName evidence="4">Lipoprotein</fullName>
    </recommendedName>
</protein>
<dbReference type="RefSeq" id="WP_242828633.1">
    <property type="nucleotide sequence ID" value="NZ_CACRUA010000029.1"/>
</dbReference>
<proteinExistence type="predicted"/>
<evidence type="ECO:0008006" key="4">
    <source>
        <dbReference type="Google" id="ProtNLM"/>
    </source>
</evidence>
<accession>A0A6N3FHE8</accession>
<sequence>MKHINKLSPYKILPVLLPVIALAGVMLTACGRQKSSSPDAMSPMEISEMPLSDRERDLISLVDTHSSSRIFRYKADDKLKKLIFSVEEFKDGEMVSLARTGGPAPSEGSLSVLMDPDEITVSWDGGRYSCLINSTSGYRSSITSHLSTLSSFHYNEKEVLAMVANTQSDTITSGNVTDYHNLPDLEKRGYDRVLFVTVTFSDTDTPSEDGSGDSLEYDGGSQNNNTKAPSLSEQADSEFENRILFADGAIYYGTSEIGPMGDSGSVDGYISSSLEPEAIPGEEGQSNFGCIGSPYTWDSGDGRIMVLSEDKEWHIFQRRKEAKPSGSYCAFIRRMDNDNLWVDMAEWITPEDKEKVRSLKLTEHDMPDGYYIHNPSRSRTILKLTADTQYRFIDWGRSFSDSDESEMPFFIEVENGAVTLIEEKPIA</sequence>
<evidence type="ECO:0000256" key="2">
    <source>
        <dbReference type="SAM" id="Phobius"/>
    </source>
</evidence>
<dbReference type="AlphaFoldDB" id="A0A6N3FHE8"/>
<dbReference type="EMBL" id="CACRUA010000029">
    <property type="protein sequence ID" value="VYU51485.1"/>
    <property type="molecule type" value="Genomic_DNA"/>
</dbReference>
<organism evidence="3">
    <name type="scientific">Clostridium symbiosum</name>
    <name type="common">Bacteroides symbiosus</name>
    <dbReference type="NCBI Taxonomy" id="1512"/>
    <lineage>
        <taxon>Bacteria</taxon>
        <taxon>Bacillati</taxon>
        <taxon>Bacillota</taxon>
        <taxon>Clostridia</taxon>
        <taxon>Lachnospirales</taxon>
        <taxon>Lachnospiraceae</taxon>
        <taxon>Otoolea</taxon>
    </lineage>
</organism>
<feature type="region of interest" description="Disordered" evidence="1">
    <location>
        <begin position="201"/>
        <end position="235"/>
    </location>
</feature>
<keyword evidence="2" id="KW-0472">Membrane</keyword>
<evidence type="ECO:0000256" key="1">
    <source>
        <dbReference type="SAM" id="MobiDB-lite"/>
    </source>
</evidence>